<keyword evidence="3" id="KW-1185">Reference proteome</keyword>
<accession>A0A8H7RAY9</accession>
<protein>
    <submittedName>
        <fullName evidence="2">Uncharacterized protein</fullName>
    </submittedName>
</protein>
<sequence>ATTLVHQRTTKATGSMALLRQLGIHIYGVGLWPALRSYRTFICLVLEYGLAIAALSPNQLEKLDNAQKSCIKMALNRKTSKHSATIVPIVLADLPSLKLRTRTLQLKFAARLQTLPVSSMAKSIELSFLWDQKHPNKQWKRITTSNPVHQRFNKLRNSPNQPRDTVATSIKEKRDEEYISRRNKFKTINCLRTKPAHRTHFTHCLLLEPLMQDLLDKFGTVPLLPHNIQPLDHILNCLPRSEVGLATSNWSKIWPALIQVLWKIDFLSHPDDIFDDDEPAPEEAIDSIPTTTIDTIE</sequence>
<name>A0A8H7RAY9_9FUNG</name>
<proteinExistence type="predicted"/>
<dbReference type="OrthoDB" id="2288839at2759"/>
<evidence type="ECO:0000256" key="1">
    <source>
        <dbReference type="SAM" id="MobiDB-lite"/>
    </source>
</evidence>
<evidence type="ECO:0000313" key="3">
    <source>
        <dbReference type="Proteomes" id="UP000646827"/>
    </source>
</evidence>
<evidence type="ECO:0000313" key="2">
    <source>
        <dbReference type="EMBL" id="KAG2207617.1"/>
    </source>
</evidence>
<reference evidence="2 3" key="1">
    <citation type="submission" date="2020-12" db="EMBL/GenBank/DDBJ databases">
        <title>Metabolic potential, ecology and presence of endohyphal bacteria is reflected in genomic diversity of Mucoromycotina.</title>
        <authorList>
            <person name="Muszewska A."/>
            <person name="Okrasinska A."/>
            <person name="Steczkiewicz K."/>
            <person name="Drgas O."/>
            <person name="Orlowska M."/>
            <person name="Perlinska-Lenart U."/>
            <person name="Aleksandrzak-Piekarczyk T."/>
            <person name="Szatraj K."/>
            <person name="Zielenkiewicz U."/>
            <person name="Pilsyk S."/>
            <person name="Malc E."/>
            <person name="Mieczkowski P."/>
            <person name="Kruszewska J.S."/>
            <person name="Biernat P."/>
            <person name="Pawlowska J."/>
        </authorList>
    </citation>
    <scope>NUCLEOTIDE SEQUENCE [LARGE SCALE GENOMIC DNA]</scope>
    <source>
        <strain evidence="2 3">CBS 142.35</strain>
    </source>
</reference>
<dbReference type="AlphaFoldDB" id="A0A8H7RAY9"/>
<feature type="non-terminal residue" evidence="2">
    <location>
        <position position="1"/>
    </location>
</feature>
<organism evidence="2 3">
    <name type="scientific">Circinella minor</name>
    <dbReference type="NCBI Taxonomy" id="1195481"/>
    <lineage>
        <taxon>Eukaryota</taxon>
        <taxon>Fungi</taxon>
        <taxon>Fungi incertae sedis</taxon>
        <taxon>Mucoromycota</taxon>
        <taxon>Mucoromycotina</taxon>
        <taxon>Mucoromycetes</taxon>
        <taxon>Mucorales</taxon>
        <taxon>Lichtheimiaceae</taxon>
        <taxon>Circinella</taxon>
    </lineage>
</organism>
<gene>
    <name evidence="2" type="ORF">INT45_009763</name>
</gene>
<dbReference type="EMBL" id="JAEPRB010001113">
    <property type="protein sequence ID" value="KAG2207617.1"/>
    <property type="molecule type" value="Genomic_DNA"/>
</dbReference>
<dbReference type="Proteomes" id="UP000646827">
    <property type="component" value="Unassembled WGS sequence"/>
</dbReference>
<feature type="compositionally biased region" description="Low complexity" evidence="1">
    <location>
        <begin position="286"/>
        <end position="297"/>
    </location>
</feature>
<comment type="caution">
    <text evidence="2">The sequence shown here is derived from an EMBL/GenBank/DDBJ whole genome shotgun (WGS) entry which is preliminary data.</text>
</comment>
<feature type="region of interest" description="Disordered" evidence="1">
    <location>
        <begin position="278"/>
        <end position="297"/>
    </location>
</feature>